<dbReference type="SUPFAM" id="SSF46934">
    <property type="entry name" value="UBA-like"/>
    <property type="match status" value="1"/>
</dbReference>
<dbReference type="PANTHER" id="PTHR21494">
    <property type="entry name" value="ACTIVATING SIGNAL COINTEGRATOR 1 COMPLEX SUBUNIT 2 ASC-1 COMPLEX SUBUNIT P100"/>
    <property type="match status" value="1"/>
</dbReference>
<dbReference type="OrthoDB" id="5577209at2759"/>
<dbReference type="InterPro" id="IPR003892">
    <property type="entry name" value="CUE"/>
</dbReference>
<evidence type="ECO:0000259" key="2">
    <source>
        <dbReference type="PROSITE" id="PS51140"/>
    </source>
</evidence>
<evidence type="ECO:0000313" key="4">
    <source>
        <dbReference type="Proteomes" id="UP000053328"/>
    </source>
</evidence>
<dbReference type="InterPro" id="IPR052586">
    <property type="entry name" value="ASCC2"/>
</dbReference>
<dbReference type="GO" id="GO:0043130">
    <property type="term" value="F:ubiquitin binding"/>
    <property type="evidence" value="ECO:0007669"/>
    <property type="project" value="InterPro"/>
</dbReference>
<keyword evidence="4" id="KW-1185">Reference proteome</keyword>
<dbReference type="InterPro" id="IPR009060">
    <property type="entry name" value="UBA-like_sf"/>
</dbReference>
<proteinExistence type="predicted"/>
<evidence type="ECO:0000313" key="3">
    <source>
        <dbReference type="EMBL" id="KIW15047.1"/>
    </source>
</evidence>
<accession>A0A0D1ZQK1</accession>
<dbReference type="PANTHER" id="PTHR21494:SF0">
    <property type="entry name" value="ACTIVATING SIGNAL COINTEGRATOR 1 COMPLEX SUBUNIT 2"/>
    <property type="match status" value="1"/>
</dbReference>
<reference evidence="3 4" key="1">
    <citation type="submission" date="2015-01" db="EMBL/GenBank/DDBJ databases">
        <title>The Genome Sequence of Exophiala spinifera CBS89968.</title>
        <authorList>
            <consortium name="The Broad Institute Genomics Platform"/>
            <person name="Cuomo C."/>
            <person name="de Hoog S."/>
            <person name="Gorbushina A."/>
            <person name="Stielow B."/>
            <person name="Teixiera M."/>
            <person name="Abouelleil A."/>
            <person name="Chapman S.B."/>
            <person name="Priest M."/>
            <person name="Young S.K."/>
            <person name="Wortman J."/>
            <person name="Nusbaum C."/>
            <person name="Birren B."/>
        </authorList>
    </citation>
    <scope>NUCLEOTIDE SEQUENCE [LARGE SCALE GENOMIC DNA]</scope>
    <source>
        <strain evidence="3 4">CBS 89968</strain>
    </source>
</reference>
<dbReference type="Gene3D" id="1.10.8.10">
    <property type="entry name" value="DNA helicase RuvA subunit, C-terminal domain"/>
    <property type="match status" value="1"/>
</dbReference>
<organism evidence="3 4">
    <name type="scientific">Exophiala spinifera</name>
    <dbReference type="NCBI Taxonomy" id="91928"/>
    <lineage>
        <taxon>Eukaryota</taxon>
        <taxon>Fungi</taxon>
        <taxon>Dikarya</taxon>
        <taxon>Ascomycota</taxon>
        <taxon>Pezizomycotina</taxon>
        <taxon>Eurotiomycetes</taxon>
        <taxon>Chaetothyriomycetidae</taxon>
        <taxon>Chaetothyriales</taxon>
        <taxon>Herpotrichiellaceae</taxon>
        <taxon>Exophiala</taxon>
    </lineage>
</organism>
<sequence>MSGRGAQDHIPPLAPFPASNKRGSLGANVYEGYLDSWLSSIEFRLRLSDGDFAKVQFSQSTSDAEFLRSLLECASHERWALSRSQKERLLLKRAYMLLKRLLLGTDVPFDFKDSKLVSMLCLVSSVYGSIADLKTTIHSLWARDKVQMSSAIESWKRITSESLSAQPYQETVSETLRLFNPFLKVSPEAGLVLMTGSDYIESLMEAYSRSCGLPGALELPKLLTENLFYCLRSLMSDGLQNSSLLLDHLFHLKSETDRATKSNASTPTLCSSLVCQTSFLRHLAADSSVTSGKRGQSLFDALTAYRQNSAHLYPAPGPRRRKPAKGKARADIPEAMHIHKASQVSQVHELFPNLSNNYILRLLDHFNDDPEAVIAALLEPDSLPPSLRESNGSETLSISFDGPAHDLAPRPTPPLLPQRKSVFDGDDFDRLQISAQRLHKGRKEIKIEEDGGDEHVRRKAAIMAALAAFDSDDDERDDSYDVADVGGTVDSTVDTDSRSKPEHQLDQNLHEESLFRAWKDNEELFARDSKTRASTIRQDLKRQTGMSDEQLEGWAIMLKKNQKLQDRLEHKYSALGTFRGNQTELAATRWQDDTAEESEEAGSSNPDGRIGQARSRGRGRAHGRGGSTAGPSGDASTQAARKRKEQGRGRGGANHGRREGRTRKIGRGMAGPAS</sequence>
<dbReference type="Pfam" id="PF02845">
    <property type="entry name" value="CUE"/>
    <property type="match status" value="1"/>
</dbReference>
<dbReference type="InterPro" id="IPR041800">
    <property type="entry name" value="ASCC2_CUE"/>
</dbReference>
<gene>
    <name evidence="3" type="ORF">PV08_07834</name>
</gene>
<dbReference type="GeneID" id="27334917"/>
<dbReference type="PROSITE" id="PS51140">
    <property type="entry name" value="CUE"/>
    <property type="match status" value="1"/>
</dbReference>
<dbReference type="Proteomes" id="UP000053328">
    <property type="component" value="Unassembled WGS sequence"/>
</dbReference>
<evidence type="ECO:0000256" key="1">
    <source>
        <dbReference type="SAM" id="MobiDB-lite"/>
    </source>
</evidence>
<dbReference type="AlphaFoldDB" id="A0A0D1ZQK1"/>
<dbReference type="VEuPathDB" id="FungiDB:PV08_07834"/>
<dbReference type="EMBL" id="KN847496">
    <property type="protein sequence ID" value="KIW15047.1"/>
    <property type="molecule type" value="Genomic_DNA"/>
</dbReference>
<name>A0A0D1ZQK1_9EURO</name>
<dbReference type="RefSeq" id="XP_016235263.1">
    <property type="nucleotide sequence ID" value="XM_016382161.1"/>
</dbReference>
<feature type="domain" description="CUE" evidence="2">
    <location>
        <begin position="339"/>
        <end position="383"/>
    </location>
</feature>
<dbReference type="CDD" id="cd14364">
    <property type="entry name" value="CUE_ASCC2"/>
    <property type="match status" value="1"/>
</dbReference>
<dbReference type="HOGENOM" id="CLU_026590_0_0_1"/>
<protein>
    <recommendedName>
        <fullName evidence="2">CUE domain-containing protein</fullName>
    </recommendedName>
</protein>
<feature type="region of interest" description="Disordered" evidence="1">
    <location>
        <begin position="590"/>
        <end position="674"/>
    </location>
</feature>